<dbReference type="GO" id="GO:0008168">
    <property type="term" value="F:methyltransferase activity"/>
    <property type="evidence" value="ECO:0007669"/>
    <property type="project" value="UniProtKB-KW"/>
</dbReference>
<dbReference type="SUPFAM" id="SSF53335">
    <property type="entry name" value="S-adenosyl-L-methionine-dependent methyltransferases"/>
    <property type="match status" value="1"/>
</dbReference>
<keyword evidence="2" id="KW-0808">Transferase</keyword>
<dbReference type="Pfam" id="PF13649">
    <property type="entry name" value="Methyltransf_25"/>
    <property type="match status" value="1"/>
</dbReference>
<sequence>MEGATGMPGNLDDIRDQQRDTWDRFSAGWKKWDEPVLRWLAPFGDAMLRLANLHEHSHVLDVAAGTGEPGLTAAAMVPRGRVTVTDLSERMLAVAAENAARRHLTNFETKVCDAGALPFPDAHFDSVLCRFGFMFFPDISLAAREFARVAKPGARICAAVWSGPDSNPWATTIMSTIARHVEMPAPPPGSPGLFRCAPSGLMRSAFEGAGLKDINEEEVSSVMTHESPERYWDFMTDIAAPVVAGLAKADPETKAKIREEVLTLARQSVRDGQVQLRSTASVIVGTR</sequence>
<dbReference type="InterPro" id="IPR029063">
    <property type="entry name" value="SAM-dependent_MTases_sf"/>
</dbReference>
<dbReference type="CDD" id="cd02440">
    <property type="entry name" value="AdoMet_MTases"/>
    <property type="match status" value="1"/>
</dbReference>
<keyword evidence="3" id="KW-1185">Reference proteome</keyword>
<evidence type="ECO:0000313" key="2">
    <source>
        <dbReference type="EMBL" id="CDN47532.1"/>
    </source>
</evidence>
<accession>A0A068SMM8</accession>
<evidence type="ECO:0000259" key="1">
    <source>
        <dbReference type="Pfam" id="PF13649"/>
    </source>
</evidence>
<dbReference type="GO" id="GO:0032259">
    <property type="term" value="P:methylation"/>
    <property type="evidence" value="ECO:0007669"/>
    <property type="project" value="UniProtKB-KW"/>
</dbReference>
<name>A0A068SMM8_NEOGA</name>
<dbReference type="InterPro" id="IPR041698">
    <property type="entry name" value="Methyltransf_25"/>
</dbReference>
<dbReference type="EMBL" id="HG938353">
    <property type="protein sequence ID" value="CDN47532.1"/>
    <property type="molecule type" value="Genomic_DNA"/>
</dbReference>
<dbReference type="HOGENOM" id="CLU_037990_2_3_5"/>
<dbReference type="KEGG" id="ngg:RG540_CH13520"/>
<keyword evidence="2" id="KW-0489">Methyltransferase</keyword>
<dbReference type="PATRIC" id="fig|1028800.3.peg.1369"/>
<gene>
    <name evidence="2" type="ORF">RG540_CH13520</name>
</gene>
<evidence type="ECO:0000313" key="3">
    <source>
        <dbReference type="Proteomes" id="UP000028181"/>
    </source>
</evidence>
<protein>
    <submittedName>
        <fullName evidence="2">Methyltransferase</fullName>
    </submittedName>
</protein>
<organism evidence="2 3">
    <name type="scientific">Neorhizobium galegae bv. orientalis str. HAMBI 540</name>
    <dbReference type="NCBI Taxonomy" id="1028800"/>
    <lineage>
        <taxon>Bacteria</taxon>
        <taxon>Pseudomonadati</taxon>
        <taxon>Pseudomonadota</taxon>
        <taxon>Alphaproteobacteria</taxon>
        <taxon>Hyphomicrobiales</taxon>
        <taxon>Rhizobiaceae</taxon>
        <taxon>Rhizobium/Agrobacterium group</taxon>
        <taxon>Neorhizobium</taxon>
    </lineage>
</organism>
<dbReference type="AlphaFoldDB" id="A0A068SMM8"/>
<dbReference type="PANTHER" id="PTHR43591">
    <property type="entry name" value="METHYLTRANSFERASE"/>
    <property type="match status" value="1"/>
</dbReference>
<dbReference type="Gene3D" id="3.40.50.150">
    <property type="entry name" value="Vaccinia Virus protein VP39"/>
    <property type="match status" value="1"/>
</dbReference>
<proteinExistence type="predicted"/>
<reference evidence="3" key="1">
    <citation type="journal article" date="2014" name="BMC Genomics">
        <title>Genome sequencing of two Neorhizobium galegae strains reveals a noeT gene responsible for the unusual acetylation of the nodulation factors.</title>
        <authorList>
            <person name="Osterman J."/>
            <person name="Marsh J."/>
            <person name="Laine P.K."/>
            <person name="Zeng Z."/>
            <person name="Alatalo E."/>
            <person name="Sullivan J.T."/>
            <person name="Young J.P."/>
            <person name="Thomas-Oates J."/>
            <person name="Paulin L."/>
            <person name="Lindstrom K."/>
        </authorList>
    </citation>
    <scope>NUCLEOTIDE SEQUENCE [LARGE SCALE GENOMIC DNA]</scope>
    <source>
        <strain evidence="3">HAMBI 540</strain>
    </source>
</reference>
<dbReference type="eggNOG" id="COG2226">
    <property type="taxonomic scope" value="Bacteria"/>
</dbReference>
<dbReference type="Proteomes" id="UP000028181">
    <property type="component" value="Chromosome I"/>
</dbReference>
<feature type="domain" description="Methyltransferase" evidence="1">
    <location>
        <begin position="59"/>
        <end position="153"/>
    </location>
</feature>